<evidence type="ECO:0000313" key="2">
    <source>
        <dbReference type="EMBL" id="CAI5445314.1"/>
    </source>
</evidence>
<organism evidence="2 3">
    <name type="scientific">Caenorhabditis angaria</name>
    <dbReference type="NCBI Taxonomy" id="860376"/>
    <lineage>
        <taxon>Eukaryota</taxon>
        <taxon>Metazoa</taxon>
        <taxon>Ecdysozoa</taxon>
        <taxon>Nematoda</taxon>
        <taxon>Chromadorea</taxon>
        <taxon>Rhabditida</taxon>
        <taxon>Rhabditina</taxon>
        <taxon>Rhabditomorpha</taxon>
        <taxon>Rhabditoidea</taxon>
        <taxon>Rhabditidae</taxon>
        <taxon>Peloderinae</taxon>
        <taxon>Caenorhabditis</taxon>
    </lineage>
</organism>
<name>A0A9P1MYV6_9PELO</name>
<keyword evidence="1" id="KW-1133">Transmembrane helix</keyword>
<dbReference type="EMBL" id="CANHGI010000003">
    <property type="protein sequence ID" value="CAI5445314.1"/>
    <property type="molecule type" value="Genomic_DNA"/>
</dbReference>
<evidence type="ECO:0000256" key="1">
    <source>
        <dbReference type="SAM" id="Phobius"/>
    </source>
</evidence>
<comment type="caution">
    <text evidence="2">The sequence shown here is derived from an EMBL/GenBank/DDBJ whole genome shotgun (WGS) entry which is preliminary data.</text>
</comment>
<keyword evidence="3" id="KW-1185">Reference proteome</keyword>
<dbReference type="Proteomes" id="UP001152747">
    <property type="component" value="Unassembled WGS sequence"/>
</dbReference>
<dbReference type="AlphaFoldDB" id="A0A9P1MYV6"/>
<protein>
    <submittedName>
        <fullName evidence="2">Uncharacterized protein</fullName>
    </submittedName>
</protein>
<evidence type="ECO:0000313" key="3">
    <source>
        <dbReference type="Proteomes" id="UP001152747"/>
    </source>
</evidence>
<reference evidence="2" key="1">
    <citation type="submission" date="2022-11" db="EMBL/GenBank/DDBJ databases">
        <authorList>
            <person name="Kikuchi T."/>
        </authorList>
    </citation>
    <scope>NUCLEOTIDE SEQUENCE</scope>
    <source>
        <strain evidence="2">PS1010</strain>
    </source>
</reference>
<accession>A0A9P1MYV6</accession>
<proteinExistence type="predicted"/>
<dbReference type="OrthoDB" id="1470350at2759"/>
<feature type="transmembrane region" description="Helical" evidence="1">
    <location>
        <begin position="6"/>
        <end position="22"/>
    </location>
</feature>
<keyword evidence="1" id="KW-0472">Membrane</keyword>
<sequence>MLQILLYFILNFAGFFVFLAIWNRIPKPKPFDYTTIPGLKLNVNTAEEIPDLILKPGTKTDRNFEGHFKEIRKFPNLQSFLDFLFLTYGPLNSFWWSNRYVVTVSSEDLISELKKFRANLVAISPFAIGSYLQGDPDYCTTIEYDTLSHHHSSKEPCPIIDKTLNESVQDAKFMKCEQQFRSSTNPPTIKDSLRQVENLYKNPKNLRDLLSRPIFCVFNEEVWLDAHPIPKYIPIIINASKMVENWNNDELFPKFYSIFYWIPGFHDLKIT</sequence>
<gene>
    <name evidence="2" type="ORF">CAMP_LOCUS7951</name>
</gene>
<keyword evidence="1" id="KW-0812">Transmembrane</keyword>